<dbReference type="PANTHER" id="PTHR46874">
    <property type="entry name" value="TUMOR NECROSIS FACTOR RECEPTOR SUPERFAMILY MEMBER 6"/>
    <property type="match status" value="1"/>
</dbReference>
<evidence type="ECO:0000256" key="10">
    <source>
        <dbReference type="ARBA" id="ARBA00023157"/>
    </source>
</evidence>
<dbReference type="GO" id="GO:0005031">
    <property type="term" value="F:tumor necrosis factor receptor activity"/>
    <property type="evidence" value="ECO:0007669"/>
    <property type="project" value="TreeGrafter"/>
</dbReference>
<evidence type="ECO:0000256" key="5">
    <source>
        <dbReference type="ARBA" id="ARBA00022703"/>
    </source>
</evidence>
<evidence type="ECO:0000256" key="6">
    <source>
        <dbReference type="ARBA" id="ARBA00022729"/>
    </source>
</evidence>
<dbReference type="Pfam" id="PF00020">
    <property type="entry name" value="TNFR_c6"/>
    <property type="match status" value="1"/>
</dbReference>
<dbReference type="PROSITE" id="PS50050">
    <property type="entry name" value="TNFR_NGFR_2"/>
    <property type="match status" value="1"/>
</dbReference>
<dbReference type="InterPro" id="IPR011029">
    <property type="entry name" value="DEATH-like_dom_sf"/>
</dbReference>
<keyword evidence="6" id="KW-0732">Signal</keyword>
<evidence type="ECO:0000259" key="19">
    <source>
        <dbReference type="PROSITE" id="PS50050"/>
    </source>
</evidence>
<keyword evidence="10 16" id="KW-1015">Disulfide bond</keyword>
<keyword evidence="8" id="KW-0112">Calmodulin-binding</keyword>
<dbReference type="SMART" id="SM00208">
    <property type="entry name" value="TNFR"/>
    <property type="match status" value="2"/>
</dbReference>
<evidence type="ECO:0000256" key="15">
    <source>
        <dbReference type="ARBA" id="ARBA00032502"/>
    </source>
</evidence>
<keyword evidence="21" id="KW-1185">Reference proteome</keyword>
<dbReference type="GO" id="GO:0031265">
    <property type="term" value="C:CD95 death-inducing signaling complex"/>
    <property type="evidence" value="ECO:0007669"/>
    <property type="project" value="TreeGrafter"/>
</dbReference>
<name>A0A3Q0R2B9_AMPCI</name>
<keyword evidence="7" id="KW-0677">Repeat</keyword>
<dbReference type="Pfam" id="PF00531">
    <property type="entry name" value="Death"/>
    <property type="match status" value="1"/>
</dbReference>
<dbReference type="SUPFAM" id="SSF57586">
    <property type="entry name" value="TNF receptor-like"/>
    <property type="match status" value="2"/>
</dbReference>
<dbReference type="STRING" id="61819.ENSACIP00000004173"/>
<dbReference type="GO" id="GO:0097192">
    <property type="term" value="P:extrinsic apoptotic signaling pathway in absence of ligand"/>
    <property type="evidence" value="ECO:0007669"/>
    <property type="project" value="TreeGrafter"/>
</dbReference>
<dbReference type="GO" id="GO:0005516">
    <property type="term" value="F:calmodulin binding"/>
    <property type="evidence" value="ECO:0007669"/>
    <property type="project" value="UniProtKB-KW"/>
</dbReference>
<dbReference type="GO" id="GO:0009897">
    <property type="term" value="C:external side of plasma membrane"/>
    <property type="evidence" value="ECO:0007669"/>
    <property type="project" value="TreeGrafter"/>
</dbReference>
<dbReference type="GO" id="GO:0097527">
    <property type="term" value="P:necroptotic signaling pathway"/>
    <property type="evidence" value="ECO:0007669"/>
    <property type="project" value="TreeGrafter"/>
</dbReference>
<dbReference type="PANTHER" id="PTHR46874:SF1">
    <property type="entry name" value="TUMOR NECROSIS FACTOR RECEPTOR SUPERFAMILY MEMBER 6"/>
    <property type="match status" value="1"/>
</dbReference>
<feature type="domain" description="Death" evidence="18">
    <location>
        <begin position="164"/>
        <end position="233"/>
    </location>
</feature>
<sequence length="244" mass="27091">IEGRRQVCADGSYELEGRTCCLCSAGQRVKEHCTPDSQNDGQCEHCENGTYNSVANFQETCQPCTSCSHPNAHLEEEEPCTIVRNTKCRCKKHHFCSSKECTICHPCKICAINSTSTLLIVLMLLCAVKKHDFIQGTIRALMILYNVNLEPLLPDTAKELGWKDMRSVAGHTGVTVTVTESCKMEHPNDPKEQTLQLLRRWVGKEDRDAANKLIRTLKNKDKKGKAQKISDIVSKGDSAPAGNS</sequence>
<organism evidence="20 21">
    <name type="scientific">Amphilophus citrinellus</name>
    <name type="common">Midas cichlid</name>
    <name type="synonym">Cichlasoma citrinellum</name>
    <dbReference type="NCBI Taxonomy" id="61819"/>
    <lineage>
        <taxon>Eukaryota</taxon>
        <taxon>Metazoa</taxon>
        <taxon>Chordata</taxon>
        <taxon>Craniata</taxon>
        <taxon>Vertebrata</taxon>
        <taxon>Euteleostomi</taxon>
        <taxon>Actinopterygii</taxon>
        <taxon>Neopterygii</taxon>
        <taxon>Teleostei</taxon>
        <taxon>Neoteleostei</taxon>
        <taxon>Acanthomorphata</taxon>
        <taxon>Ovalentaria</taxon>
        <taxon>Cichlomorphae</taxon>
        <taxon>Cichliformes</taxon>
        <taxon>Cichlidae</taxon>
        <taxon>New World cichlids</taxon>
        <taxon>Cichlasomatinae</taxon>
        <taxon>Heroini</taxon>
        <taxon>Amphilophus</taxon>
    </lineage>
</organism>
<feature type="domain" description="TNFR-Cys" evidence="19">
    <location>
        <begin position="45"/>
        <end position="88"/>
    </location>
</feature>
<evidence type="ECO:0000256" key="8">
    <source>
        <dbReference type="ARBA" id="ARBA00022860"/>
    </source>
</evidence>
<feature type="repeat" description="TNFR-Cys" evidence="16">
    <location>
        <begin position="45"/>
        <end position="88"/>
    </location>
</feature>
<dbReference type="SUPFAM" id="SSF47986">
    <property type="entry name" value="DEATH domain"/>
    <property type="match status" value="1"/>
</dbReference>
<keyword evidence="4" id="KW-0472">Membrane</keyword>
<proteinExistence type="predicted"/>
<evidence type="ECO:0000256" key="16">
    <source>
        <dbReference type="PROSITE-ProRule" id="PRU00206"/>
    </source>
</evidence>
<evidence type="ECO:0000256" key="4">
    <source>
        <dbReference type="ARBA" id="ARBA00022475"/>
    </source>
</evidence>
<keyword evidence="9" id="KW-0564">Palmitate</keyword>
<dbReference type="Proteomes" id="UP000261340">
    <property type="component" value="Unplaced"/>
</dbReference>
<dbReference type="Gene3D" id="2.10.50.10">
    <property type="entry name" value="Tumor Necrosis Factor Receptor, subunit A, domain 2"/>
    <property type="match status" value="2"/>
</dbReference>
<dbReference type="GO" id="GO:0097049">
    <property type="term" value="P:motor neuron apoptotic process"/>
    <property type="evidence" value="ECO:0007669"/>
    <property type="project" value="TreeGrafter"/>
</dbReference>
<reference evidence="20" key="1">
    <citation type="submission" date="2025-08" db="UniProtKB">
        <authorList>
            <consortium name="Ensembl"/>
        </authorList>
    </citation>
    <scope>IDENTIFICATION</scope>
</reference>
<evidence type="ECO:0000256" key="12">
    <source>
        <dbReference type="ARBA" id="ARBA00023288"/>
    </source>
</evidence>
<dbReference type="GO" id="GO:0006924">
    <property type="term" value="P:activation-induced cell death of T cells"/>
    <property type="evidence" value="ECO:0007669"/>
    <property type="project" value="TreeGrafter"/>
</dbReference>
<evidence type="ECO:0000259" key="18">
    <source>
        <dbReference type="PROSITE" id="PS50017"/>
    </source>
</evidence>
<dbReference type="AlphaFoldDB" id="A0A3Q0R2B9"/>
<dbReference type="InterPro" id="IPR008063">
    <property type="entry name" value="Fas_rcpt"/>
</dbReference>
<dbReference type="GO" id="GO:0043066">
    <property type="term" value="P:negative regulation of apoptotic process"/>
    <property type="evidence" value="ECO:0007669"/>
    <property type="project" value="TreeGrafter"/>
</dbReference>
<accession>A0A3Q0R2B9</accession>
<keyword evidence="5" id="KW-0053">Apoptosis</keyword>
<feature type="region of interest" description="Disordered" evidence="17">
    <location>
        <begin position="214"/>
        <end position="244"/>
    </location>
</feature>
<evidence type="ECO:0000313" key="20">
    <source>
        <dbReference type="Ensembl" id="ENSACIP00000004173.1"/>
    </source>
</evidence>
<dbReference type="Ensembl" id="ENSACIT00000004309.1">
    <property type="protein sequence ID" value="ENSACIP00000004173.1"/>
    <property type="gene ID" value="ENSACIG00000003297.1"/>
</dbReference>
<evidence type="ECO:0000256" key="1">
    <source>
        <dbReference type="ARBA" id="ARBA00004251"/>
    </source>
</evidence>
<feature type="disulfide bond" evidence="16">
    <location>
        <begin position="46"/>
        <end position="61"/>
    </location>
</feature>
<dbReference type="InterPro" id="IPR000488">
    <property type="entry name" value="Death_dom"/>
</dbReference>
<dbReference type="InterPro" id="IPR001368">
    <property type="entry name" value="TNFR/NGFR_Cys_rich_reg"/>
</dbReference>
<reference evidence="20" key="2">
    <citation type="submission" date="2025-09" db="UniProtKB">
        <authorList>
            <consortium name="Ensembl"/>
        </authorList>
    </citation>
    <scope>IDENTIFICATION</scope>
</reference>
<evidence type="ECO:0000256" key="17">
    <source>
        <dbReference type="SAM" id="MobiDB-lite"/>
    </source>
</evidence>
<comment type="subcellular location">
    <subcellularLocation>
        <location evidence="1">Cell membrane</location>
        <topology evidence="1">Single-pass type I membrane protein</topology>
    </subcellularLocation>
    <subcellularLocation>
        <location evidence="2">Membrane raft</location>
    </subcellularLocation>
</comment>
<evidence type="ECO:0000256" key="3">
    <source>
        <dbReference type="ARBA" id="ARBA00015761"/>
    </source>
</evidence>
<comment type="caution">
    <text evidence="16">Lacks conserved residue(s) required for the propagation of feature annotation.</text>
</comment>
<evidence type="ECO:0000256" key="13">
    <source>
        <dbReference type="ARBA" id="ARBA00030181"/>
    </source>
</evidence>
<keyword evidence="11" id="KW-0325">Glycoprotein</keyword>
<dbReference type="GO" id="GO:0045121">
    <property type="term" value="C:membrane raft"/>
    <property type="evidence" value="ECO:0007669"/>
    <property type="project" value="UniProtKB-SubCell"/>
</dbReference>
<dbReference type="PRINTS" id="PR01680">
    <property type="entry name" value="TNFACTORR6"/>
</dbReference>
<protein>
    <recommendedName>
        <fullName evidence="3">Tumor necrosis factor receptor superfamily member 6</fullName>
    </recommendedName>
    <alternativeName>
        <fullName evidence="14">Apo-1 antigen</fullName>
    </alternativeName>
    <alternativeName>
        <fullName evidence="15">Apoptosis-mediating surface antigen FAS</fullName>
    </alternativeName>
    <alternativeName>
        <fullName evidence="13">FASLG receptor</fullName>
    </alternativeName>
</protein>
<dbReference type="PROSITE" id="PS50017">
    <property type="entry name" value="DEATH_DOMAIN"/>
    <property type="match status" value="1"/>
</dbReference>
<keyword evidence="4" id="KW-1003">Cell membrane</keyword>
<evidence type="ECO:0000256" key="2">
    <source>
        <dbReference type="ARBA" id="ARBA00004285"/>
    </source>
</evidence>
<keyword evidence="12" id="KW-0449">Lipoprotein</keyword>
<dbReference type="GeneTree" id="ENSGT00530000067963"/>
<evidence type="ECO:0000256" key="7">
    <source>
        <dbReference type="ARBA" id="ARBA00022737"/>
    </source>
</evidence>
<dbReference type="GO" id="GO:0032872">
    <property type="term" value="P:regulation of stress-activated MAPK cascade"/>
    <property type="evidence" value="ECO:0007669"/>
    <property type="project" value="TreeGrafter"/>
</dbReference>
<dbReference type="GO" id="GO:0006955">
    <property type="term" value="P:immune response"/>
    <property type="evidence" value="ECO:0007669"/>
    <property type="project" value="InterPro"/>
</dbReference>
<evidence type="ECO:0000256" key="11">
    <source>
        <dbReference type="ARBA" id="ARBA00023180"/>
    </source>
</evidence>
<evidence type="ECO:0000256" key="9">
    <source>
        <dbReference type="ARBA" id="ARBA00023139"/>
    </source>
</evidence>
<evidence type="ECO:0000256" key="14">
    <source>
        <dbReference type="ARBA" id="ARBA00032338"/>
    </source>
</evidence>
<dbReference type="Gene3D" id="1.10.533.10">
    <property type="entry name" value="Death Domain, Fas"/>
    <property type="match status" value="1"/>
</dbReference>
<evidence type="ECO:0000313" key="21">
    <source>
        <dbReference type="Proteomes" id="UP000261340"/>
    </source>
</evidence>
<feature type="compositionally biased region" description="Basic residues" evidence="17">
    <location>
        <begin position="215"/>
        <end position="226"/>
    </location>
</feature>